<dbReference type="EMBL" id="PQIB02000010">
    <property type="protein sequence ID" value="RLM93444.1"/>
    <property type="molecule type" value="Genomic_DNA"/>
</dbReference>
<dbReference type="PANTHER" id="PTHR33186:SF13">
    <property type="entry name" value="OS10G0138300 PROTEIN"/>
    <property type="match status" value="1"/>
</dbReference>
<dbReference type="AlphaFoldDB" id="A0A3L6R2H8"/>
<organism evidence="1 2">
    <name type="scientific">Panicum miliaceum</name>
    <name type="common">Proso millet</name>
    <name type="synonym">Broomcorn millet</name>
    <dbReference type="NCBI Taxonomy" id="4540"/>
    <lineage>
        <taxon>Eukaryota</taxon>
        <taxon>Viridiplantae</taxon>
        <taxon>Streptophyta</taxon>
        <taxon>Embryophyta</taxon>
        <taxon>Tracheophyta</taxon>
        <taxon>Spermatophyta</taxon>
        <taxon>Magnoliopsida</taxon>
        <taxon>Liliopsida</taxon>
        <taxon>Poales</taxon>
        <taxon>Poaceae</taxon>
        <taxon>PACMAD clade</taxon>
        <taxon>Panicoideae</taxon>
        <taxon>Panicodae</taxon>
        <taxon>Paniceae</taxon>
        <taxon>Panicinae</taxon>
        <taxon>Panicum</taxon>
        <taxon>Panicum sect. Panicum</taxon>
    </lineage>
</organism>
<sequence>MERVPNILEYDEDTNVIFVWMHAGVFTIQLESMEFKSLFSESTADDLINPYYTYTSLFDTAFALLLQQPPCWNDLESRVMEVTESNTATVPSALPN</sequence>
<proteinExistence type="predicted"/>
<evidence type="ECO:0000313" key="2">
    <source>
        <dbReference type="Proteomes" id="UP000275267"/>
    </source>
</evidence>
<keyword evidence="2" id="KW-1185">Reference proteome</keyword>
<name>A0A3L6R2H8_PANMI</name>
<comment type="caution">
    <text evidence="1">The sequence shown here is derived from an EMBL/GenBank/DDBJ whole genome shotgun (WGS) entry which is preliminary data.</text>
</comment>
<gene>
    <name evidence="1" type="ORF">C2845_PM08G17310</name>
</gene>
<dbReference type="Proteomes" id="UP000275267">
    <property type="component" value="Unassembled WGS sequence"/>
</dbReference>
<evidence type="ECO:0000313" key="1">
    <source>
        <dbReference type="EMBL" id="RLM93444.1"/>
    </source>
</evidence>
<dbReference type="PANTHER" id="PTHR33186">
    <property type="entry name" value="OS10G0136150 PROTEIN-RELATED"/>
    <property type="match status" value="1"/>
</dbReference>
<reference evidence="2" key="1">
    <citation type="journal article" date="2019" name="Nat. Commun.">
        <title>The genome of broomcorn millet.</title>
        <authorList>
            <person name="Zou C."/>
            <person name="Miki D."/>
            <person name="Li D."/>
            <person name="Tang Q."/>
            <person name="Xiao L."/>
            <person name="Rajput S."/>
            <person name="Deng P."/>
            <person name="Jia W."/>
            <person name="Huang R."/>
            <person name="Zhang M."/>
            <person name="Sun Y."/>
            <person name="Hu J."/>
            <person name="Fu X."/>
            <person name="Schnable P.S."/>
            <person name="Li F."/>
            <person name="Zhang H."/>
            <person name="Feng B."/>
            <person name="Zhu X."/>
            <person name="Liu R."/>
            <person name="Schnable J.C."/>
            <person name="Zhu J.-K."/>
            <person name="Zhang H."/>
        </authorList>
    </citation>
    <scope>NUCLEOTIDE SEQUENCE [LARGE SCALE GENOMIC DNA]</scope>
</reference>
<accession>A0A3L6R2H8</accession>
<protein>
    <submittedName>
        <fullName evidence="1">Uncharacterized protein</fullName>
    </submittedName>
</protein>